<comment type="caution">
    <text evidence="4">The sequence shown here is derived from an EMBL/GenBank/DDBJ whole genome shotgun (WGS) entry which is preliminary data.</text>
</comment>
<accession>A0A9X4P9B8</accession>
<dbReference type="PIRSF" id="PIRSF007349">
    <property type="entry name" value="Tsp_L"/>
    <property type="match status" value="1"/>
</dbReference>
<sequence length="469" mass="50325">MSIEFNHIPQSLRKPGVYTEYNNKGAVNSLPNNKQEVLIIAPMTKENAMAFTGAIQIYSDKEAMSYFGAGSWAHLMSKIAIRNNSLLNLSVIGLKDNSAGVAATATVTLNGTATVIGVMGVNIGGTEYKISVNKSEDAATVANRLTAVINAGEESLVSATVSSKTITLTAKSKGQIGNEIALSTYNSVSDMTIAATSFTGGQENADIAPALASVAGTKYDVIISAFSDEKNAVALREHLATVSAPLEKKPGIGVLGWRDSLATGTTFTGKLNAERLTVGWYKGCIQGNALIAAGYGAIIAGEEDPAKPLNTLEIKGLSLVDVSNTPLLTEANQALYNGLTPITMVNQRVQIMRAITTYTKSATNTDDPSYLDLTTIRTLDYVRKAVEQRLELRFPRDKLSQRTPKKVRSEIIDVLVKMEEAEILENVQSHLAKLMVERDNVDVNRLNLAIPTDVVNGLHIIANRIDLIL</sequence>
<feature type="domain" description="Tail sheath protein subtilisin-like" evidence="2">
    <location>
        <begin position="200"/>
        <end position="357"/>
    </location>
</feature>
<evidence type="ECO:0000259" key="3">
    <source>
        <dbReference type="Pfam" id="PF17482"/>
    </source>
</evidence>
<dbReference type="InterPro" id="IPR020287">
    <property type="entry name" value="Tail_sheath_C"/>
</dbReference>
<comment type="similarity">
    <text evidence="1">Belongs to the myoviridae tail sheath protein family.</text>
</comment>
<protein>
    <submittedName>
        <fullName evidence="4">Phage tail protein</fullName>
    </submittedName>
</protein>
<dbReference type="AlphaFoldDB" id="A0A9X4P9B8"/>
<gene>
    <name evidence="4" type="ORF">A6A20_05215</name>
</gene>
<keyword evidence="5" id="KW-1185">Reference proteome</keyword>
<dbReference type="Pfam" id="PF04984">
    <property type="entry name" value="Phage_sheath_1"/>
    <property type="match status" value="1"/>
</dbReference>
<dbReference type="RefSeq" id="WP_279572478.1">
    <property type="nucleotide sequence ID" value="NZ_LWID01000001.1"/>
</dbReference>
<organism evidence="4 5">
    <name type="scientific">Volucribacter amazonae</name>
    <dbReference type="NCBI Taxonomy" id="256731"/>
    <lineage>
        <taxon>Bacteria</taxon>
        <taxon>Pseudomonadati</taxon>
        <taxon>Pseudomonadota</taxon>
        <taxon>Gammaproteobacteria</taxon>
        <taxon>Pasteurellales</taxon>
        <taxon>Pasteurellaceae</taxon>
        <taxon>Volucribacter</taxon>
    </lineage>
</organism>
<name>A0A9X4P9B8_9PAST</name>
<evidence type="ECO:0000313" key="5">
    <source>
        <dbReference type="Proteomes" id="UP001155500"/>
    </source>
</evidence>
<evidence type="ECO:0000313" key="4">
    <source>
        <dbReference type="EMBL" id="MDG6895040.1"/>
    </source>
</evidence>
<feature type="domain" description="Tail sheath protein C-terminal" evidence="3">
    <location>
        <begin position="365"/>
        <end position="466"/>
    </location>
</feature>
<dbReference type="EMBL" id="LWID01000001">
    <property type="protein sequence ID" value="MDG6895040.1"/>
    <property type="molecule type" value="Genomic_DNA"/>
</dbReference>
<reference evidence="4" key="1">
    <citation type="submission" date="2016-03" db="EMBL/GenBank/DDBJ databases">
        <title>Co-evolution between Pasteurellaceae and their hosts.</title>
        <authorList>
            <person name="Hansen M.J."/>
            <person name="Bojesen A.M."/>
            <person name="Planet P."/>
        </authorList>
    </citation>
    <scope>NUCLEOTIDE SEQUENCE</scope>
    <source>
        <strain evidence="4">146/S8/89</strain>
    </source>
</reference>
<dbReference type="InterPro" id="IPR035089">
    <property type="entry name" value="Phage_sheath_subtilisin"/>
</dbReference>
<dbReference type="Proteomes" id="UP001155500">
    <property type="component" value="Unassembled WGS sequence"/>
</dbReference>
<dbReference type="InterPro" id="IPR007067">
    <property type="entry name" value="Tail_sheath"/>
</dbReference>
<dbReference type="Pfam" id="PF17482">
    <property type="entry name" value="Phage_sheath_1C"/>
    <property type="match status" value="1"/>
</dbReference>
<evidence type="ECO:0000256" key="1">
    <source>
        <dbReference type="ARBA" id="ARBA00008005"/>
    </source>
</evidence>
<evidence type="ECO:0000259" key="2">
    <source>
        <dbReference type="Pfam" id="PF04984"/>
    </source>
</evidence>
<proteinExistence type="inferred from homology"/>